<dbReference type="EnsemblMetazoa" id="Aqu2.1.07417_001">
    <property type="protein sequence ID" value="Aqu2.1.07417_001"/>
    <property type="gene ID" value="Aqu2.1.07417"/>
</dbReference>
<dbReference type="AlphaFoldDB" id="A0A1X7SZP6"/>
<dbReference type="InParanoid" id="A0A1X7SZP6"/>
<name>A0A1X7SZP6_AMPQE</name>
<proteinExistence type="predicted"/>
<evidence type="ECO:0000313" key="1">
    <source>
        <dbReference type="EnsemblMetazoa" id="Aqu2.1.07417_001"/>
    </source>
</evidence>
<reference evidence="1" key="1">
    <citation type="submission" date="2017-05" db="UniProtKB">
        <authorList>
            <consortium name="EnsemblMetazoa"/>
        </authorList>
    </citation>
    <scope>IDENTIFICATION</scope>
</reference>
<protein>
    <submittedName>
        <fullName evidence="1">Uncharacterized protein</fullName>
    </submittedName>
</protein>
<sequence length="88" mass="9885">NDFLFDDDVDDAIAVDCSTVDAAEETELMETCNGDETDNPILVRRGDEVISEAKRNGFKLCGDNIDKTVKPRNMTISKQSQSFNYFQN</sequence>
<accession>A0A1X7SZP6</accession>
<organism evidence="1">
    <name type="scientific">Amphimedon queenslandica</name>
    <name type="common">Sponge</name>
    <dbReference type="NCBI Taxonomy" id="400682"/>
    <lineage>
        <taxon>Eukaryota</taxon>
        <taxon>Metazoa</taxon>
        <taxon>Porifera</taxon>
        <taxon>Demospongiae</taxon>
        <taxon>Heteroscleromorpha</taxon>
        <taxon>Haplosclerida</taxon>
        <taxon>Niphatidae</taxon>
        <taxon>Amphimedon</taxon>
    </lineage>
</organism>